<proteinExistence type="evidence at transcript level"/>
<accession>D6NTN7</accession>
<dbReference type="Gene3D" id="2.70.70.10">
    <property type="entry name" value="Glucose Permease (Domain IIA)"/>
    <property type="match status" value="1"/>
</dbReference>
<reference evidence="8" key="2">
    <citation type="journal article" date="2012" name="Fish Shellfish Immunol.">
        <title>Genomic organization, promoter characterization and expression analysis of the leukocyte cell-derived chemotaxin-2 gene in Epinephelus akaraa.</title>
        <authorList>
            <person name="Shi X."/>
            <person name="Zhang Z."/>
            <person name="Qu M."/>
            <person name="Ding S."/>
            <person name="Zheng L."/>
        </authorList>
    </citation>
    <scope>NUCLEOTIDE SEQUENCE</scope>
</reference>
<evidence type="ECO:0000256" key="3">
    <source>
        <dbReference type="ARBA" id="ARBA00022833"/>
    </source>
</evidence>
<dbReference type="AlphaFoldDB" id="D6NTN7"/>
<feature type="signal peptide" evidence="6">
    <location>
        <begin position="1"/>
        <end position="18"/>
    </location>
</feature>
<evidence type="ECO:0000256" key="4">
    <source>
        <dbReference type="ARBA" id="ARBA00023157"/>
    </source>
</evidence>
<evidence type="ECO:0000313" key="8">
    <source>
        <dbReference type="EMBL" id="AFH54901.1"/>
    </source>
</evidence>
<evidence type="ECO:0000256" key="6">
    <source>
        <dbReference type="SAM" id="SignalP"/>
    </source>
</evidence>
<keyword evidence="4" id="KW-1015">Disulfide bond</keyword>
<gene>
    <name evidence="7" type="primary">LECT2</name>
</gene>
<sequence length="155" mass="17158">MRRVTVLLAVMCVCVCDAVRFGQLCQGNPSNTRRTSDSWGQGHYGASRTTRLHKGLDIACQDGSVVYAPFDVTLNGKVIVYNNPAKAAIDSGINLRGENLCFKLFYVQPDRTSGTVRKGERLGVMLPMQSVYPGITSHIHVQMCNKEIDPTQYFN</sequence>
<dbReference type="EMBL" id="GU722597">
    <property type="protein sequence ID" value="ADG36329.1"/>
    <property type="molecule type" value="mRNA"/>
</dbReference>
<keyword evidence="2 6" id="KW-0732">Signal</keyword>
<evidence type="ECO:0000256" key="5">
    <source>
        <dbReference type="ARBA" id="ARBA00024361"/>
    </source>
</evidence>
<feature type="chain" id="PRO_5007652100" evidence="6">
    <location>
        <begin position="19"/>
        <end position="155"/>
    </location>
</feature>
<dbReference type="InterPro" id="IPR011055">
    <property type="entry name" value="Dup_hybrid_motif"/>
</dbReference>
<comment type="similarity">
    <text evidence="5">Belongs to the LECT2/MIM-1 family.</text>
</comment>
<dbReference type="PANTHER" id="PTHR11329:SF0">
    <property type="entry name" value="LEUKOCYTE CELL-DERIVED CHEMOTAXIN-2"/>
    <property type="match status" value="1"/>
</dbReference>
<dbReference type="GO" id="GO:0046872">
    <property type="term" value="F:metal ion binding"/>
    <property type="evidence" value="ECO:0007669"/>
    <property type="project" value="UniProtKB-KW"/>
</dbReference>
<evidence type="ECO:0000313" key="7">
    <source>
        <dbReference type="EMBL" id="ADG36329.1"/>
    </source>
</evidence>
<keyword evidence="3" id="KW-0862">Zinc</keyword>
<evidence type="ECO:0000256" key="2">
    <source>
        <dbReference type="ARBA" id="ARBA00022729"/>
    </source>
</evidence>
<name>D6NTN7_EPIAK</name>
<dbReference type="EMBL" id="JN407558">
    <property type="protein sequence ID" value="AFH54901.1"/>
    <property type="molecule type" value="Genomic_DNA"/>
</dbReference>
<reference evidence="7" key="1">
    <citation type="submission" date="2010-02" db="EMBL/GenBank/DDBJ databases">
        <title>The cloning and tissue expression of LECT2 gene from Epinephelus akaara.</title>
        <authorList>
            <person name="Shi X."/>
            <person name="Ding S."/>
            <person name="Qu M."/>
            <person name="Wang H."/>
            <person name="Wang Y."/>
            <person name="Zhang Z."/>
        </authorList>
    </citation>
    <scope>NUCLEOTIDE SEQUENCE</scope>
</reference>
<evidence type="ECO:0000256" key="1">
    <source>
        <dbReference type="ARBA" id="ARBA00022723"/>
    </source>
</evidence>
<organism evidence="7">
    <name type="scientific">Epinephelus akaara</name>
    <name type="common">Hong Kong grouper</name>
    <name type="synonym">Serranus akaara</name>
    <dbReference type="NCBI Taxonomy" id="215347"/>
    <lineage>
        <taxon>Eukaryota</taxon>
        <taxon>Metazoa</taxon>
        <taxon>Chordata</taxon>
        <taxon>Craniata</taxon>
        <taxon>Vertebrata</taxon>
        <taxon>Euteleostomi</taxon>
        <taxon>Actinopterygii</taxon>
        <taxon>Neopterygii</taxon>
        <taxon>Teleostei</taxon>
        <taxon>Neoteleostei</taxon>
        <taxon>Acanthomorphata</taxon>
        <taxon>Eupercaria</taxon>
        <taxon>Perciformes</taxon>
        <taxon>Serranoidei</taxon>
        <taxon>Serranidae</taxon>
        <taxon>Epinephelinae</taxon>
        <taxon>Epinephelini</taxon>
        <taxon>Epinephelus</taxon>
    </lineage>
</organism>
<dbReference type="PANTHER" id="PTHR11329">
    <property type="entry name" value="LEUKOCYTE CELL-DERIVED CHEMOTAXIN 2"/>
    <property type="match status" value="1"/>
</dbReference>
<dbReference type="InterPro" id="IPR008663">
    <property type="entry name" value="LECT2"/>
</dbReference>
<protein>
    <submittedName>
        <fullName evidence="7">Leukocyte cell-derived chemotaxin 2</fullName>
    </submittedName>
</protein>
<keyword evidence="1" id="KW-0479">Metal-binding</keyword>